<reference evidence="1" key="3">
    <citation type="submission" date="2022-06" db="UniProtKB">
        <authorList>
            <consortium name="EnsemblPlants"/>
        </authorList>
    </citation>
    <scope>IDENTIFICATION</scope>
</reference>
<name>A0A8R7U425_TRIUA</name>
<keyword evidence="2" id="KW-1185">Reference proteome</keyword>
<dbReference type="Gramene" id="TuG1812G0400000333.01.T01">
    <property type="protein sequence ID" value="TuG1812G0400000333.01.T01"/>
    <property type="gene ID" value="TuG1812G0400000333.01"/>
</dbReference>
<dbReference type="AlphaFoldDB" id="A0A8R7U425"/>
<organism evidence="1 2">
    <name type="scientific">Triticum urartu</name>
    <name type="common">Red wild einkorn</name>
    <name type="synonym">Crithodium urartu</name>
    <dbReference type="NCBI Taxonomy" id="4572"/>
    <lineage>
        <taxon>Eukaryota</taxon>
        <taxon>Viridiplantae</taxon>
        <taxon>Streptophyta</taxon>
        <taxon>Embryophyta</taxon>
        <taxon>Tracheophyta</taxon>
        <taxon>Spermatophyta</taxon>
        <taxon>Magnoliopsida</taxon>
        <taxon>Liliopsida</taxon>
        <taxon>Poales</taxon>
        <taxon>Poaceae</taxon>
        <taxon>BOP clade</taxon>
        <taxon>Pooideae</taxon>
        <taxon>Triticodae</taxon>
        <taxon>Triticeae</taxon>
        <taxon>Triticinae</taxon>
        <taxon>Triticum</taxon>
    </lineage>
</organism>
<proteinExistence type="predicted"/>
<reference evidence="1" key="2">
    <citation type="submission" date="2018-03" db="EMBL/GenBank/DDBJ databases">
        <title>The Triticum urartu genome reveals the dynamic nature of wheat genome evolution.</title>
        <authorList>
            <person name="Ling H."/>
            <person name="Ma B."/>
            <person name="Shi X."/>
            <person name="Liu H."/>
            <person name="Dong L."/>
            <person name="Sun H."/>
            <person name="Cao Y."/>
            <person name="Gao Q."/>
            <person name="Zheng S."/>
            <person name="Li Y."/>
            <person name="Yu Y."/>
            <person name="Du H."/>
            <person name="Qi M."/>
            <person name="Li Y."/>
            <person name="Yu H."/>
            <person name="Cui Y."/>
            <person name="Wang N."/>
            <person name="Chen C."/>
            <person name="Wu H."/>
            <person name="Zhao Y."/>
            <person name="Zhang J."/>
            <person name="Li Y."/>
            <person name="Zhou W."/>
            <person name="Zhang B."/>
            <person name="Hu W."/>
            <person name="Eijk M."/>
            <person name="Tang J."/>
            <person name="Witsenboer H."/>
            <person name="Zhao S."/>
            <person name="Li Z."/>
            <person name="Zhang A."/>
            <person name="Wang D."/>
            <person name="Liang C."/>
        </authorList>
    </citation>
    <scope>NUCLEOTIDE SEQUENCE [LARGE SCALE GENOMIC DNA]</scope>
    <source>
        <strain evidence="1">cv. G1812</strain>
    </source>
</reference>
<evidence type="ECO:0000313" key="2">
    <source>
        <dbReference type="Proteomes" id="UP000015106"/>
    </source>
</evidence>
<sequence length="352" mass="39797">MFSVRNFMVVNGLFMMDIPAPFTTIGDFQDLMTDVGALSNALLQYYCQGNIPALYTDHLHYITTMIPSGIGSSLVFQSRFICLIYYHFSFSLTDPWTLLLASLATAKSHLGDDDALQFNNLLQQAWNDLCMGQFTPVGKNWTVQAEKNPIFYEVMIWYSRQAGLPPRNGYRGNPQSLYNFGRNNKVHAPEKTKGPRGAQLGQMEPVAPNGAGHWRWTIISVAGQRGWGWVWQPAQGQWFWPAVPGDMQWRMSKWPTSPVLPPLPAQAYTLNSVFTSRESRTYAREGVRDVLCPCLGPCPHILAVQNTGVYRAALQEIQRGNGWLTAESCLFSPITEAQLRLVWMFQCWQDLS</sequence>
<accession>A0A8R7U425</accession>
<evidence type="ECO:0000313" key="1">
    <source>
        <dbReference type="EnsemblPlants" id="TuG1812G0400000333.01.T01"/>
    </source>
</evidence>
<dbReference type="EnsemblPlants" id="TuG1812G0400000333.01.T01">
    <property type="protein sequence ID" value="TuG1812G0400000333.01.T01"/>
    <property type="gene ID" value="TuG1812G0400000333.01"/>
</dbReference>
<dbReference type="Proteomes" id="UP000015106">
    <property type="component" value="Chromosome 4"/>
</dbReference>
<protein>
    <submittedName>
        <fullName evidence="1">Uncharacterized protein</fullName>
    </submittedName>
</protein>
<reference evidence="2" key="1">
    <citation type="journal article" date="2013" name="Nature">
        <title>Draft genome of the wheat A-genome progenitor Triticum urartu.</title>
        <authorList>
            <person name="Ling H.Q."/>
            <person name="Zhao S."/>
            <person name="Liu D."/>
            <person name="Wang J."/>
            <person name="Sun H."/>
            <person name="Zhang C."/>
            <person name="Fan H."/>
            <person name="Li D."/>
            <person name="Dong L."/>
            <person name="Tao Y."/>
            <person name="Gao C."/>
            <person name="Wu H."/>
            <person name="Li Y."/>
            <person name="Cui Y."/>
            <person name="Guo X."/>
            <person name="Zheng S."/>
            <person name="Wang B."/>
            <person name="Yu K."/>
            <person name="Liang Q."/>
            <person name="Yang W."/>
            <person name="Lou X."/>
            <person name="Chen J."/>
            <person name="Feng M."/>
            <person name="Jian J."/>
            <person name="Zhang X."/>
            <person name="Luo G."/>
            <person name="Jiang Y."/>
            <person name="Liu J."/>
            <person name="Wang Z."/>
            <person name="Sha Y."/>
            <person name="Zhang B."/>
            <person name="Wu H."/>
            <person name="Tang D."/>
            <person name="Shen Q."/>
            <person name="Xue P."/>
            <person name="Zou S."/>
            <person name="Wang X."/>
            <person name="Liu X."/>
            <person name="Wang F."/>
            <person name="Yang Y."/>
            <person name="An X."/>
            <person name="Dong Z."/>
            <person name="Zhang K."/>
            <person name="Zhang X."/>
            <person name="Luo M.C."/>
            <person name="Dvorak J."/>
            <person name="Tong Y."/>
            <person name="Wang J."/>
            <person name="Yang H."/>
            <person name="Li Z."/>
            <person name="Wang D."/>
            <person name="Zhang A."/>
            <person name="Wang J."/>
        </authorList>
    </citation>
    <scope>NUCLEOTIDE SEQUENCE</scope>
    <source>
        <strain evidence="2">cv. G1812</strain>
    </source>
</reference>